<evidence type="ECO:0000313" key="2">
    <source>
        <dbReference type="Proteomes" id="UP001295444"/>
    </source>
</evidence>
<accession>A0AAD1VZC4</accession>
<organism evidence="1 2">
    <name type="scientific">Pelobates cultripes</name>
    <name type="common">Western spadefoot toad</name>
    <dbReference type="NCBI Taxonomy" id="61616"/>
    <lineage>
        <taxon>Eukaryota</taxon>
        <taxon>Metazoa</taxon>
        <taxon>Chordata</taxon>
        <taxon>Craniata</taxon>
        <taxon>Vertebrata</taxon>
        <taxon>Euteleostomi</taxon>
        <taxon>Amphibia</taxon>
        <taxon>Batrachia</taxon>
        <taxon>Anura</taxon>
        <taxon>Pelobatoidea</taxon>
        <taxon>Pelobatidae</taxon>
        <taxon>Pelobates</taxon>
    </lineage>
</organism>
<name>A0AAD1VZC4_PELCU</name>
<evidence type="ECO:0000313" key="1">
    <source>
        <dbReference type="EMBL" id="CAH2277603.1"/>
    </source>
</evidence>
<dbReference type="Proteomes" id="UP001295444">
    <property type="component" value="Chromosome 03"/>
</dbReference>
<keyword evidence="2" id="KW-1185">Reference proteome</keyword>
<protein>
    <submittedName>
        <fullName evidence="1">Uncharacterized protein</fullName>
    </submittedName>
</protein>
<proteinExistence type="predicted"/>
<dbReference type="EMBL" id="OW240914">
    <property type="protein sequence ID" value="CAH2277603.1"/>
    <property type="molecule type" value="Genomic_DNA"/>
</dbReference>
<reference evidence="1" key="1">
    <citation type="submission" date="2022-03" db="EMBL/GenBank/DDBJ databases">
        <authorList>
            <person name="Alioto T."/>
            <person name="Alioto T."/>
            <person name="Gomez Garrido J."/>
        </authorList>
    </citation>
    <scope>NUCLEOTIDE SEQUENCE</scope>
</reference>
<sequence length="66" mass="7708">DSIANNYSPAARDFSTHYIYKLNNSSEYSEAGQPENLSGLSYQKPPYQNLRIVKKRDLWNTLWKPK</sequence>
<dbReference type="AlphaFoldDB" id="A0AAD1VZC4"/>
<gene>
    <name evidence="1" type="ORF">PECUL_23A004466</name>
</gene>
<feature type="non-terminal residue" evidence="1">
    <location>
        <position position="1"/>
    </location>
</feature>